<dbReference type="GO" id="GO:0022841">
    <property type="term" value="F:potassium ion leak channel activity"/>
    <property type="evidence" value="ECO:0007669"/>
    <property type="project" value="TreeGrafter"/>
</dbReference>
<protein>
    <recommendedName>
        <fullName evidence="9">Potassium channel domain-containing protein</fullName>
    </recommendedName>
</protein>
<evidence type="ECO:0000256" key="1">
    <source>
        <dbReference type="ARBA" id="ARBA00004141"/>
    </source>
</evidence>
<dbReference type="Gene3D" id="1.10.287.70">
    <property type="match status" value="1"/>
</dbReference>
<keyword evidence="3 8" id="KW-0812">Transmembrane</keyword>
<comment type="caution">
    <text evidence="10">The sequence shown here is derived from an EMBL/GenBank/DDBJ whole genome shotgun (WGS) entry which is preliminary data.</text>
</comment>
<keyword evidence="6 8" id="KW-0472">Membrane</keyword>
<evidence type="ECO:0000256" key="8">
    <source>
        <dbReference type="SAM" id="Phobius"/>
    </source>
</evidence>
<proteinExistence type="predicted"/>
<evidence type="ECO:0000256" key="6">
    <source>
        <dbReference type="ARBA" id="ARBA00023136"/>
    </source>
</evidence>
<feature type="transmembrane region" description="Helical" evidence="8">
    <location>
        <begin position="41"/>
        <end position="58"/>
    </location>
</feature>
<evidence type="ECO:0000256" key="5">
    <source>
        <dbReference type="ARBA" id="ARBA00023065"/>
    </source>
</evidence>
<dbReference type="GO" id="GO:0015271">
    <property type="term" value="F:outward rectifier potassium channel activity"/>
    <property type="evidence" value="ECO:0007669"/>
    <property type="project" value="TreeGrafter"/>
</dbReference>
<dbReference type="PANTHER" id="PTHR11003:SF330">
    <property type="entry name" value="POTASSIUM CHANNEL DOMAIN-CONTAINING PROTEIN"/>
    <property type="match status" value="1"/>
</dbReference>
<dbReference type="GO" id="GO:0005886">
    <property type="term" value="C:plasma membrane"/>
    <property type="evidence" value="ECO:0007669"/>
    <property type="project" value="TreeGrafter"/>
</dbReference>
<evidence type="ECO:0000313" key="10">
    <source>
        <dbReference type="EMBL" id="KAH3827416.1"/>
    </source>
</evidence>
<dbReference type="Pfam" id="PF07885">
    <property type="entry name" value="Ion_trans_2"/>
    <property type="match status" value="1"/>
</dbReference>
<keyword evidence="5" id="KW-0406">Ion transport</keyword>
<dbReference type="AlphaFoldDB" id="A0A9D4H120"/>
<keyword evidence="4 8" id="KW-1133">Transmembrane helix</keyword>
<name>A0A9D4H120_DREPO</name>
<evidence type="ECO:0000313" key="11">
    <source>
        <dbReference type="Proteomes" id="UP000828390"/>
    </source>
</evidence>
<keyword evidence="7" id="KW-0407">Ion channel</keyword>
<evidence type="ECO:0000256" key="7">
    <source>
        <dbReference type="ARBA" id="ARBA00023303"/>
    </source>
</evidence>
<dbReference type="Proteomes" id="UP000828390">
    <property type="component" value="Unassembled WGS sequence"/>
</dbReference>
<comment type="subcellular location">
    <subcellularLocation>
        <location evidence="1">Membrane</location>
        <topology evidence="1">Multi-pass membrane protein</topology>
    </subcellularLocation>
</comment>
<evidence type="ECO:0000256" key="3">
    <source>
        <dbReference type="ARBA" id="ARBA00022692"/>
    </source>
</evidence>
<dbReference type="EMBL" id="JAIWYP010000005">
    <property type="protein sequence ID" value="KAH3827416.1"/>
    <property type="molecule type" value="Genomic_DNA"/>
</dbReference>
<dbReference type="InterPro" id="IPR013099">
    <property type="entry name" value="K_chnl_dom"/>
</dbReference>
<sequence>MKPLFTRRRYICVVLIAGASLLFIIPTILFMKVEGWDLMDAIYYCFVTLSTIGFGDFIPGQLG</sequence>
<dbReference type="InterPro" id="IPR003280">
    <property type="entry name" value="2pore_dom_K_chnl"/>
</dbReference>
<reference evidence="10" key="2">
    <citation type="submission" date="2020-11" db="EMBL/GenBank/DDBJ databases">
        <authorList>
            <person name="McCartney M.A."/>
            <person name="Auch B."/>
            <person name="Kono T."/>
            <person name="Mallez S."/>
            <person name="Becker A."/>
            <person name="Gohl D.M."/>
            <person name="Silverstein K.A.T."/>
            <person name="Koren S."/>
            <person name="Bechman K.B."/>
            <person name="Herman A."/>
            <person name="Abrahante J.E."/>
            <person name="Garbe J."/>
        </authorList>
    </citation>
    <scope>NUCLEOTIDE SEQUENCE</scope>
    <source>
        <strain evidence="10">Duluth1</strain>
        <tissue evidence="10">Whole animal</tissue>
    </source>
</reference>
<reference evidence="10" key="1">
    <citation type="journal article" date="2019" name="bioRxiv">
        <title>The Genome of the Zebra Mussel, Dreissena polymorpha: A Resource for Invasive Species Research.</title>
        <authorList>
            <person name="McCartney M.A."/>
            <person name="Auch B."/>
            <person name="Kono T."/>
            <person name="Mallez S."/>
            <person name="Zhang Y."/>
            <person name="Obille A."/>
            <person name="Becker A."/>
            <person name="Abrahante J.E."/>
            <person name="Garbe J."/>
            <person name="Badalamenti J.P."/>
            <person name="Herman A."/>
            <person name="Mangelson H."/>
            <person name="Liachko I."/>
            <person name="Sullivan S."/>
            <person name="Sone E.D."/>
            <person name="Koren S."/>
            <person name="Silverstein K.A.T."/>
            <person name="Beckman K.B."/>
            <person name="Gohl D.M."/>
        </authorList>
    </citation>
    <scope>NUCLEOTIDE SEQUENCE</scope>
    <source>
        <strain evidence="10">Duluth1</strain>
        <tissue evidence="10">Whole animal</tissue>
    </source>
</reference>
<keyword evidence="2" id="KW-0813">Transport</keyword>
<evidence type="ECO:0000256" key="4">
    <source>
        <dbReference type="ARBA" id="ARBA00022989"/>
    </source>
</evidence>
<evidence type="ECO:0000256" key="2">
    <source>
        <dbReference type="ARBA" id="ARBA00022448"/>
    </source>
</evidence>
<accession>A0A9D4H120</accession>
<dbReference type="GO" id="GO:0030322">
    <property type="term" value="P:stabilization of membrane potential"/>
    <property type="evidence" value="ECO:0007669"/>
    <property type="project" value="TreeGrafter"/>
</dbReference>
<dbReference type="SUPFAM" id="SSF81324">
    <property type="entry name" value="Voltage-gated potassium channels"/>
    <property type="match status" value="1"/>
</dbReference>
<dbReference type="PANTHER" id="PTHR11003">
    <property type="entry name" value="POTASSIUM CHANNEL, SUBFAMILY K"/>
    <property type="match status" value="1"/>
</dbReference>
<organism evidence="10 11">
    <name type="scientific">Dreissena polymorpha</name>
    <name type="common">Zebra mussel</name>
    <name type="synonym">Mytilus polymorpha</name>
    <dbReference type="NCBI Taxonomy" id="45954"/>
    <lineage>
        <taxon>Eukaryota</taxon>
        <taxon>Metazoa</taxon>
        <taxon>Spiralia</taxon>
        <taxon>Lophotrochozoa</taxon>
        <taxon>Mollusca</taxon>
        <taxon>Bivalvia</taxon>
        <taxon>Autobranchia</taxon>
        <taxon>Heteroconchia</taxon>
        <taxon>Euheterodonta</taxon>
        <taxon>Imparidentia</taxon>
        <taxon>Neoheterodontei</taxon>
        <taxon>Myida</taxon>
        <taxon>Dreissenoidea</taxon>
        <taxon>Dreissenidae</taxon>
        <taxon>Dreissena</taxon>
    </lineage>
</organism>
<evidence type="ECO:0000259" key="9">
    <source>
        <dbReference type="Pfam" id="PF07885"/>
    </source>
</evidence>
<gene>
    <name evidence="10" type="ORF">DPMN_129353</name>
</gene>
<feature type="transmembrane region" description="Helical" evidence="8">
    <location>
        <begin position="12"/>
        <end position="29"/>
    </location>
</feature>
<feature type="domain" description="Potassium channel" evidence="9">
    <location>
        <begin position="12"/>
        <end position="61"/>
    </location>
</feature>
<keyword evidence="11" id="KW-1185">Reference proteome</keyword>